<sequence>MLTLFTIKKILFFGAIGTGVLGPIIGTSPVIREFTWGGSDISPLKEGIFDLANVNIYDNVSIPAFLKQALIFKEGQEGLVESFAQELAKRWYFSQPSNWTEEQRSNWKELQKKQFEDAWKSINPKNHQRDFWDNYWGSRESMESFWLRHNSYKLVKSFLTDVKKSDFALSESWEWHKSGGNSNSNGELFKRKVFASDEELEKPDSWKKIGFFPSKSREHFKDEKWKKFIQGKFDFINWSYKKWFDRTLPMYFWKISWYYDKNATNSEIEKEYSKKHLKEHFPSKANYSFPVFSKKTIEKFKSFIKNVSESNAESSGSSSVGQEKLELEKYYIDNWKGDQSSPATLLEILNSFEGATPEYASVASYLVNKVLSGNSTAGAGDRVGQNDSQINKLEGQTIKTKNGDLNDPISIFFDENGGTGKNNNTNISFDSEILTKKTESKKHKYVHDVRETDAGWIFFRDADGAHALALDGHRYLERKSGTSEQNEDAKNKLFNWFNFRNLQSSETRRNWSSGKKFLNLSETDNWFSKFSDYLNTNFDKLLAEYFVRDNNGNKELFELLKEEDKSYFNKYKDVLTKIFGLWSTNEWNSKIFGLRQKIIGRYSSIDWKKEGYGNSNIKVVTKQGLSSPFPFATDFSDSKKERFKSQENVFNEFLKPKEQATQSVVAVKVSDPVEAESPNPQDSATAKKFIEYHKSIQELLDGNKIDLKIRSKGFDFQSSQRLFVNDSIFDYLQDKLFANKDLLNYQVKEGKLLNSGFFRGNSLLKDKKDNHQNETNLPWLAPLNVEKNLSEFLQVPPKLTQANAQQPATGAQNNGCWKCESFQSGKNEETNKSSLESLLNKLLKIYFFKNYLKTVKEDYFDFLSDFPSGQRKNGAGVEQQQESQVQLTNTTKFDFLTDELFEKWRKSYLSDIKERNNFLDFLITLSYLSKKNFEGLREAMKVELVSSTDYHYLLFEATSNKTTEGEQNKKPIHPFLGKKNGEAEDSSEQNFFESREKARQHIRENWRTVGKLSLSNPPTIPQTTGETKDAIYKQLITEKPSLPSKTDKNNLFNFKDLKGLIDRIKNISSPSDFDKLVTLISKVHTKVIPDFYRGDKLFTKEKKEKKIYLEEKKKLLVYQLLHTDQGPFYSSSEIEKENEILSKDIDKIAQEAKLSENSGTTAVAVQTTSGGSGGTEKKHLNSKYFNREKGTTKDGGYFIQVSSKDFEDESSTCEFFNLLPIELLAEFLALEADKPLNKDKAQKSFFDGTSRVKARDMKFKSHVDSKHVE</sequence>
<dbReference type="KEGG" id="mwe:WEN_00700"/>
<feature type="region of interest" description="Disordered" evidence="2">
    <location>
        <begin position="963"/>
        <end position="984"/>
    </location>
</feature>
<evidence type="ECO:0000313" key="4">
    <source>
        <dbReference type="Proteomes" id="UP000009005"/>
    </source>
</evidence>
<dbReference type="AlphaFoldDB" id="I6ZIE3"/>
<dbReference type="Proteomes" id="UP000009005">
    <property type="component" value="Chromosome"/>
</dbReference>
<evidence type="ECO:0000256" key="2">
    <source>
        <dbReference type="SAM" id="MobiDB-lite"/>
    </source>
</evidence>
<dbReference type="STRING" id="1197325.WEN_00700"/>
<evidence type="ECO:0000313" key="3">
    <source>
        <dbReference type="EMBL" id="AFN64945.1"/>
    </source>
</evidence>
<protein>
    <submittedName>
        <fullName evidence="3">Uncharacterized protein</fullName>
    </submittedName>
</protein>
<gene>
    <name evidence="3" type="ordered locus">WEN_00700</name>
</gene>
<dbReference type="RefSeq" id="WP_014849655.1">
    <property type="nucleotide sequence ID" value="NC_018149.1"/>
</dbReference>
<organism evidence="3 4">
    <name type="scientific">Mycoplasma wenyonii (strain Massachusetts)</name>
    <name type="common">Eperythrozoon wenyonii</name>
    <dbReference type="NCBI Taxonomy" id="1197325"/>
    <lineage>
        <taxon>Bacteria</taxon>
        <taxon>Bacillati</taxon>
        <taxon>Mycoplasmatota</taxon>
        <taxon>Mollicutes</taxon>
        <taxon>Mycoplasmataceae</taxon>
        <taxon>Mycoplasma</taxon>
    </lineage>
</organism>
<accession>I6ZIE3</accession>
<dbReference type="Pfam" id="PF12506">
    <property type="entry name" value="DUF3713"/>
    <property type="match status" value="1"/>
</dbReference>
<proteinExistence type="inferred from homology"/>
<dbReference type="HOGENOM" id="CLU_261433_0_0_14"/>
<dbReference type="PATRIC" id="fig|1197325.3.peg.155"/>
<dbReference type="InterPro" id="IPR022186">
    <property type="entry name" value="DUF3713"/>
</dbReference>
<comment type="similarity">
    <text evidence="1">Belongs to the MG307/MG309/MG338 family.</text>
</comment>
<name>I6ZIE3_MYCWM</name>
<evidence type="ECO:0000256" key="1">
    <source>
        <dbReference type="ARBA" id="ARBA00010828"/>
    </source>
</evidence>
<reference evidence="3 4" key="1">
    <citation type="journal article" date="2012" name="J. Bacteriol.">
        <title>Complete genome sequence of Mycoplasma wenyonii strain Massachusetts.</title>
        <authorList>
            <person name="Dos Santos A.P."/>
            <person name="Guimaraes A.M."/>
            <person name="do Nascimento N.C."/>
            <person name="Sanmiguel P.J."/>
            <person name="Messick J.B."/>
        </authorList>
    </citation>
    <scope>NUCLEOTIDE SEQUENCE [LARGE SCALE GENOMIC DNA]</scope>
    <source>
        <strain evidence="3 4">Massachusetts</strain>
    </source>
</reference>
<dbReference type="OrthoDB" id="393727at2"/>
<keyword evidence="4" id="KW-1185">Reference proteome</keyword>
<dbReference type="EMBL" id="CP003703">
    <property type="protein sequence ID" value="AFN64945.1"/>
    <property type="molecule type" value="Genomic_DNA"/>
</dbReference>